<name>A0ABV7IAP8_9HYPH</name>
<comment type="subcellular location">
    <subcellularLocation>
        <location evidence="1">Membrane</location>
        <topology evidence="1">Multi-pass membrane protein</topology>
    </subcellularLocation>
</comment>
<feature type="transmembrane region" description="Helical" evidence="5">
    <location>
        <begin position="313"/>
        <end position="329"/>
    </location>
</feature>
<feature type="transmembrane region" description="Helical" evidence="5">
    <location>
        <begin position="55"/>
        <end position="76"/>
    </location>
</feature>
<dbReference type="PANTHER" id="PTHR10846">
    <property type="entry name" value="SODIUM/POTASSIUM/CALCIUM EXCHANGER"/>
    <property type="match status" value="1"/>
</dbReference>
<evidence type="ECO:0000256" key="1">
    <source>
        <dbReference type="ARBA" id="ARBA00004141"/>
    </source>
</evidence>
<dbReference type="PANTHER" id="PTHR10846:SF8">
    <property type="entry name" value="INNER MEMBRANE PROTEIN YRBG"/>
    <property type="match status" value="1"/>
</dbReference>
<keyword evidence="4 5" id="KW-0472">Membrane</keyword>
<accession>A0ABV7IAP8</accession>
<gene>
    <name evidence="7" type="ORF">ACFOHV_17955</name>
</gene>
<evidence type="ECO:0000256" key="3">
    <source>
        <dbReference type="ARBA" id="ARBA00022989"/>
    </source>
</evidence>
<feature type="transmembrane region" description="Helical" evidence="5">
    <location>
        <begin position="124"/>
        <end position="141"/>
    </location>
</feature>
<dbReference type="Pfam" id="PF01699">
    <property type="entry name" value="Na_Ca_ex"/>
    <property type="match status" value="2"/>
</dbReference>
<protein>
    <submittedName>
        <fullName evidence="7">Calcium/sodium antiporter</fullName>
    </submittedName>
</protein>
<sequence length="330" mass="34929">MQVAHDRPGCSNGAVWTAKRNDMDYLLVASGLVFLYFGAEWLLRGTVSLSRRLDIPTLLVSLVVIGFGTSLPELLVSLRAAFAASPGLVLGNVVGSNIANTLLIIGIGSVISPMKEWDGAVRRDALVMLAATMLMLLLVQFTEVGRFAGLVMVTLLALYLHQGYRKARRDPSTRIVETIEGEELPWSRIAILIAASLLALFAGAELLVRGATKLATDFGVSEAVIGLTVVAVGTSLPELATAVVAASRRQSDVTVGNVVGSNIFNILFILGVTALVLPVPVAPRFPGFDVPVMLASATVFTAAILLDRPVGRLFGVLLLALYGGYLAFVT</sequence>
<feature type="transmembrane region" description="Helical" evidence="5">
    <location>
        <begin position="224"/>
        <end position="246"/>
    </location>
</feature>
<evidence type="ECO:0000256" key="5">
    <source>
        <dbReference type="SAM" id="Phobius"/>
    </source>
</evidence>
<dbReference type="Proteomes" id="UP001595647">
    <property type="component" value="Unassembled WGS sequence"/>
</dbReference>
<dbReference type="Gene3D" id="1.20.1420.30">
    <property type="entry name" value="NCX, central ion-binding region"/>
    <property type="match status" value="2"/>
</dbReference>
<evidence type="ECO:0000313" key="8">
    <source>
        <dbReference type="Proteomes" id="UP001595647"/>
    </source>
</evidence>
<feature type="transmembrane region" description="Helical" evidence="5">
    <location>
        <begin position="185"/>
        <end position="204"/>
    </location>
</feature>
<proteinExistence type="predicted"/>
<feature type="domain" description="Sodium/calcium exchanger membrane region" evidence="6">
    <location>
        <begin position="190"/>
        <end position="330"/>
    </location>
</feature>
<reference evidence="8" key="1">
    <citation type="journal article" date="2019" name="Int. J. Syst. Evol. Microbiol.">
        <title>The Global Catalogue of Microorganisms (GCM) 10K type strain sequencing project: providing services to taxonomists for standard genome sequencing and annotation.</title>
        <authorList>
            <consortium name="The Broad Institute Genomics Platform"/>
            <consortium name="The Broad Institute Genome Sequencing Center for Infectious Disease"/>
            <person name="Wu L."/>
            <person name="Ma J."/>
        </authorList>
    </citation>
    <scope>NUCLEOTIDE SEQUENCE [LARGE SCALE GENOMIC DNA]</scope>
    <source>
        <strain evidence="8">KCTC 52231</strain>
    </source>
</reference>
<dbReference type="InterPro" id="IPR004481">
    <property type="entry name" value="K/Na/Ca-exchanger"/>
</dbReference>
<dbReference type="EMBL" id="JBHRTG010000019">
    <property type="protein sequence ID" value="MFC3165171.1"/>
    <property type="molecule type" value="Genomic_DNA"/>
</dbReference>
<evidence type="ECO:0000256" key="2">
    <source>
        <dbReference type="ARBA" id="ARBA00022692"/>
    </source>
</evidence>
<dbReference type="RefSeq" id="WP_244658622.1">
    <property type="nucleotide sequence ID" value="NZ_CP059896.1"/>
</dbReference>
<keyword evidence="2 5" id="KW-0812">Transmembrane</keyword>
<feature type="transmembrane region" description="Helical" evidence="5">
    <location>
        <begin position="88"/>
        <end position="112"/>
    </location>
</feature>
<evidence type="ECO:0000259" key="6">
    <source>
        <dbReference type="Pfam" id="PF01699"/>
    </source>
</evidence>
<comment type="caution">
    <text evidence="7">The sequence shown here is derived from an EMBL/GenBank/DDBJ whole genome shotgun (WGS) entry which is preliminary data.</text>
</comment>
<organism evidence="7 8">
    <name type="scientific">Ciceribacter thiooxidans</name>
    <dbReference type="NCBI Taxonomy" id="1969821"/>
    <lineage>
        <taxon>Bacteria</taxon>
        <taxon>Pseudomonadati</taxon>
        <taxon>Pseudomonadota</taxon>
        <taxon>Alphaproteobacteria</taxon>
        <taxon>Hyphomicrobiales</taxon>
        <taxon>Rhizobiaceae</taxon>
        <taxon>Ciceribacter</taxon>
    </lineage>
</organism>
<keyword evidence="3 5" id="KW-1133">Transmembrane helix</keyword>
<dbReference type="InterPro" id="IPR004837">
    <property type="entry name" value="NaCa_Exmemb"/>
</dbReference>
<feature type="domain" description="Sodium/calcium exchanger membrane region" evidence="6">
    <location>
        <begin position="26"/>
        <end position="160"/>
    </location>
</feature>
<evidence type="ECO:0000256" key="4">
    <source>
        <dbReference type="ARBA" id="ARBA00023136"/>
    </source>
</evidence>
<dbReference type="InterPro" id="IPR044880">
    <property type="entry name" value="NCX_ion-bd_dom_sf"/>
</dbReference>
<feature type="transmembrane region" description="Helical" evidence="5">
    <location>
        <begin position="25"/>
        <end position="43"/>
    </location>
</feature>
<dbReference type="NCBIfam" id="TIGR00367">
    <property type="entry name" value="calcium/sodium antiporter"/>
    <property type="match status" value="1"/>
</dbReference>
<feature type="transmembrane region" description="Helical" evidence="5">
    <location>
        <begin position="258"/>
        <end position="279"/>
    </location>
</feature>
<keyword evidence="8" id="KW-1185">Reference proteome</keyword>
<evidence type="ECO:0000313" key="7">
    <source>
        <dbReference type="EMBL" id="MFC3165171.1"/>
    </source>
</evidence>